<evidence type="ECO:0000313" key="1">
    <source>
        <dbReference type="EMBL" id="MBX52650.1"/>
    </source>
</evidence>
<name>A0A2P2PD19_RHIMU</name>
<dbReference type="AlphaFoldDB" id="A0A2P2PD19"/>
<dbReference type="EMBL" id="GGEC01072166">
    <property type="protein sequence ID" value="MBX52650.1"/>
    <property type="molecule type" value="Transcribed_RNA"/>
</dbReference>
<accession>A0A2P2PD19</accession>
<reference evidence="1" key="1">
    <citation type="submission" date="2018-02" db="EMBL/GenBank/DDBJ databases">
        <title>Rhizophora mucronata_Transcriptome.</title>
        <authorList>
            <person name="Meera S.P."/>
            <person name="Sreeshan A."/>
            <person name="Augustine A."/>
        </authorList>
    </citation>
    <scope>NUCLEOTIDE SEQUENCE</scope>
    <source>
        <tissue evidence="1">Leaf</tissue>
    </source>
</reference>
<sequence length="61" mass="7232">MRKKKKKRKKKWPDVRGEQFVDCLSSRTVLRGLLGEINNILRTKTTLSRGRGKREIIHTRL</sequence>
<protein>
    <submittedName>
        <fullName evidence="1">Uncharacterized protein</fullName>
    </submittedName>
</protein>
<organism evidence="1">
    <name type="scientific">Rhizophora mucronata</name>
    <name type="common">Asiatic mangrove</name>
    <dbReference type="NCBI Taxonomy" id="61149"/>
    <lineage>
        <taxon>Eukaryota</taxon>
        <taxon>Viridiplantae</taxon>
        <taxon>Streptophyta</taxon>
        <taxon>Embryophyta</taxon>
        <taxon>Tracheophyta</taxon>
        <taxon>Spermatophyta</taxon>
        <taxon>Magnoliopsida</taxon>
        <taxon>eudicotyledons</taxon>
        <taxon>Gunneridae</taxon>
        <taxon>Pentapetalae</taxon>
        <taxon>rosids</taxon>
        <taxon>fabids</taxon>
        <taxon>Malpighiales</taxon>
        <taxon>Rhizophoraceae</taxon>
        <taxon>Rhizophora</taxon>
    </lineage>
</organism>
<proteinExistence type="predicted"/>